<accession>A0A975HIY6</accession>
<reference evidence="1" key="1">
    <citation type="submission" date="2021-03" db="EMBL/GenBank/DDBJ databases">
        <title>Description of Psychrosphaera ytuae sp. nov. isolated from deep sea sediment of South China Sea.</title>
        <authorList>
            <person name="Zhang J."/>
            <person name="Xu X.-D."/>
        </authorList>
    </citation>
    <scope>NUCLEOTIDE SEQUENCE</scope>
    <source>
        <strain evidence="1">MTZ26</strain>
    </source>
</reference>
<protein>
    <submittedName>
        <fullName evidence="1">Uncharacterized protein</fullName>
    </submittedName>
</protein>
<dbReference type="KEGG" id="psym:J1N51_04640"/>
<gene>
    <name evidence="1" type="ORF">J1N51_04640</name>
</gene>
<dbReference type="EMBL" id="CP072110">
    <property type="protein sequence ID" value="QTH64755.1"/>
    <property type="molecule type" value="Genomic_DNA"/>
</dbReference>
<keyword evidence="2" id="KW-1185">Reference proteome</keyword>
<proteinExistence type="predicted"/>
<evidence type="ECO:0000313" key="1">
    <source>
        <dbReference type="EMBL" id="QTH64755.1"/>
    </source>
</evidence>
<dbReference type="RefSeq" id="WP_208832809.1">
    <property type="nucleotide sequence ID" value="NZ_CP072110.1"/>
</dbReference>
<evidence type="ECO:0000313" key="2">
    <source>
        <dbReference type="Proteomes" id="UP000682739"/>
    </source>
</evidence>
<sequence>MNDIYNQLSPVARLLVDKVAPAEDRSVTREADVNRFIKEVIPTMTLTLPPVPGRQNEPFNFVFEKIDLVFESDVYAVFQARKRSRILFIKLFQKSGYIVNKPFDVLNPSKVHKEFKFPEGSSAIEGAYYTDIGLKWFWLNYRT</sequence>
<name>A0A975HIY6_9GAMM</name>
<organism evidence="1 2">
    <name type="scientific">Psychrosphaera ytuae</name>
    <dbReference type="NCBI Taxonomy" id="2820710"/>
    <lineage>
        <taxon>Bacteria</taxon>
        <taxon>Pseudomonadati</taxon>
        <taxon>Pseudomonadota</taxon>
        <taxon>Gammaproteobacteria</taxon>
        <taxon>Alteromonadales</taxon>
        <taxon>Pseudoalteromonadaceae</taxon>
        <taxon>Psychrosphaera</taxon>
    </lineage>
</organism>
<dbReference type="AlphaFoldDB" id="A0A975HIY6"/>
<dbReference type="Proteomes" id="UP000682739">
    <property type="component" value="Chromosome"/>
</dbReference>